<reference evidence="1" key="1">
    <citation type="submission" date="2015-07" db="EMBL/GenBank/DDBJ databases">
        <title>Transcriptome Assembly of Anthurium amnicola.</title>
        <authorList>
            <person name="Suzuki J."/>
        </authorList>
    </citation>
    <scope>NUCLEOTIDE SEQUENCE</scope>
</reference>
<gene>
    <name evidence="1" type="primary">rnhB_4</name>
    <name evidence="1" type="ORF">g.163374</name>
</gene>
<evidence type="ECO:0000313" key="1">
    <source>
        <dbReference type="EMBL" id="JAT41790.1"/>
    </source>
</evidence>
<feature type="non-terminal residue" evidence="1">
    <location>
        <position position="1"/>
    </location>
</feature>
<proteinExistence type="predicted"/>
<protein>
    <submittedName>
        <fullName evidence="1">Ribonuclease HII</fullName>
    </submittedName>
</protein>
<organism evidence="1">
    <name type="scientific">Anthurium amnicola</name>
    <dbReference type="NCBI Taxonomy" id="1678845"/>
    <lineage>
        <taxon>Eukaryota</taxon>
        <taxon>Viridiplantae</taxon>
        <taxon>Streptophyta</taxon>
        <taxon>Embryophyta</taxon>
        <taxon>Tracheophyta</taxon>
        <taxon>Spermatophyta</taxon>
        <taxon>Magnoliopsida</taxon>
        <taxon>Liliopsida</taxon>
        <taxon>Araceae</taxon>
        <taxon>Pothoideae</taxon>
        <taxon>Potheae</taxon>
        <taxon>Anthurium</taxon>
    </lineage>
</organism>
<dbReference type="AlphaFoldDB" id="A0A1D1XHC0"/>
<feature type="non-terminal residue" evidence="1">
    <location>
        <position position="100"/>
    </location>
</feature>
<name>A0A1D1XHC0_9ARAE</name>
<sequence length="100" mass="11346">TDVYMVWETPLCFFNIFISTFPLPKAVVTCGVTPNAVLNIKRAMMGEQVIITNELLDESLETILGEAAMDSFYMMDEIAKLIEENREKLFPYGSINQEDS</sequence>
<accession>A0A1D1XHC0</accession>
<dbReference type="EMBL" id="GDJX01026146">
    <property type="protein sequence ID" value="JAT41790.1"/>
    <property type="molecule type" value="Transcribed_RNA"/>
</dbReference>